<gene>
    <name evidence="1" type="ORF">B0H17DRAFT_1206935</name>
</gene>
<dbReference type="Proteomes" id="UP001221757">
    <property type="component" value="Unassembled WGS sequence"/>
</dbReference>
<evidence type="ECO:0000313" key="1">
    <source>
        <dbReference type="EMBL" id="KAJ7677521.1"/>
    </source>
</evidence>
<dbReference type="EMBL" id="JARKIE010000137">
    <property type="protein sequence ID" value="KAJ7677521.1"/>
    <property type="molecule type" value="Genomic_DNA"/>
</dbReference>
<comment type="caution">
    <text evidence="1">The sequence shown here is derived from an EMBL/GenBank/DDBJ whole genome shotgun (WGS) entry which is preliminary data.</text>
</comment>
<keyword evidence="2" id="KW-1185">Reference proteome</keyword>
<sequence>MHADMHVIITINADLAALVHDASWIMVDTTFAVVHGSTNEWKLLIWLSGFDKRTVIGRVWTDRATRGAFVLVWSGIFDAIERITGKAVNFKVFSRTGCLLGAIGDAEGAQAQGLGDVIILRGMNTSTVNGTSTVTVDSILLFIWKTCLVHFKRGVFALEAHVDDFVFNYLLGFPYLQTAQEITDFRTFYWWAHKISYPWLLPSLNRHLTSMSHLHWDLTPGDTNPIEGSHVQDNQVNATNQTLIEAILL</sequence>
<name>A0AAD7GCB5_MYCRO</name>
<proteinExistence type="predicted"/>
<reference evidence="1" key="1">
    <citation type="submission" date="2023-03" db="EMBL/GenBank/DDBJ databases">
        <title>Massive genome expansion in bonnet fungi (Mycena s.s.) driven by repeated elements and novel gene families across ecological guilds.</title>
        <authorList>
            <consortium name="Lawrence Berkeley National Laboratory"/>
            <person name="Harder C.B."/>
            <person name="Miyauchi S."/>
            <person name="Viragh M."/>
            <person name="Kuo A."/>
            <person name="Thoen E."/>
            <person name="Andreopoulos B."/>
            <person name="Lu D."/>
            <person name="Skrede I."/>
            <person name="Drula E."/>
            <person name="Henrissat B."/>
            <person name="Morin E."/>
            <person name="Kohler A."/>
            <person name="Barry K."/>
            <person name="LaButti K."/>
            <person name="Morin E."/>
            <person name="Salamov A."/>
            <person name="Lipzen A."/>
            <person name="Mereny Z."/>
            <person name="Hegedus B."/>
            <person name="Baldrian P."/>
            <person name="Stursova M."/>
            <person name="Weitz H."/>
            <person name="Taylor A."/>
            <person name="Grigoriev I.V."/>
            <person name="Nagy L.G."/>
            <person name="Martin F."/>
            <person name="Kauserud H."/>
        </authorList>
    </citation>
    <scope>NUCLEOTIDE SEQUENCE</scope>
    <source>
        <strain evidence="1">CBHHK067</strain>
    </source>
</reference>
<evidence type="ECO:0000313" key="2">
    <source>
        <dbReference type="Proteomes" id="UP001221757"/>
    </source>
</evidence>
<accession>A0AAD7GCB5</accession>
<organism evidence="1 2">
    <name type="scientific">Mycena rosella</name>
    <name type="common">Pink bonnet</name>
    <name type="synonym">Agaricus rosellus</name>
    <dbReference type="NCBI Taxonomy" id="1033263"/>
    <lineage>
        <taxon>Eukaryota</taxon>
        <taxon>Fungi</taxon>
        <taxon>Dikarya</taxon>
        <taxon>Basidiomycota</taxon>
        <taxon>Agaricomycotina</taxon>
        <taxon>Agaricomycetes</taxon>
        <taxon>Agaricomycetidae</taxon>
        <taxon>Agaricales</taxon>
        <taxon>Marasmiineae</taxon>
        <taxon>Mycenaceae</taxon>
        <taxon>Mycena</taxon>
    </lineage>
</organism>
<dbReference type="AlphaFoldDB" id="A0AAD7GCB5"/>
<protein>
    <submittedName>
        <fullName evidence="1">Uncharacterized protein</fullName>
    </submittedName>
</protein>